<evidence type="ECO:0000313" key="2">
    <source>
        <dbReference type="EMBL" id="GBN01998.1"/>
    </source>
</evidence>
<keyword evidence="4" id="KW-1185">Reference proteome</keyword>
<feature type="domain" description="Endonuclease/exonuclease/phosphatase" evidence="1">
    <location>
        <begin position="1"/>
        <end position="67"/>
    </location>
</feature>
<dbReference type="Gene3D" id="3.60.10.10">
    <property type="entry name" value="Endonuclease/exonuclease/phosphatase"/>
    <property type="match status" value="1"/>
</dbReference>
<reference evidence="2 4" key="1">
    <citation type="journal article" date="2019" name="Sci. Rep.">
        <title>Orb-weaving spider Araneus ventricosus genome elucidates the spidroin gene catalogue.</title>
        <authorList>
            <person name="Kono N."/>
            <person name="Nakamura H."/>
            <person name="Ohtoshi R."/>
            <person name="Moran D.A.P."/>
            <person name="Shinohara A."/>
            <person name="Yoshida Y."/>
            <person name="Fujiwara M."/>
            <person name="Mori M."/>
            <person name="Tomita M."/>
            <person name="Arakawa K."/>
        </authorList>
    </citation>
    <scope>NUCLEOTIDE SEQUENCE [LARGE SCALE GENOMIC DNA]</scope>
</reference>
<evidence type="ECO:0000313" key="3">
    <source>
        <dbReference type="EMBL" id="GBN02015.1"/>
    </source>
</evidence>
<sequence>MRHPLWGPTIRDHRSNEEGVPFVDFMIKHRLNVWNDPNSDPTFETTRAKSWIDVTVASEALDFAAHSWQFRHRKVAQKITGINPTLLDQLERSVSPEDLDRFVLALTATIQKVCTTYLKLTKLRPKTVPWWDAELEMLRNKSSALKRRFTRTLYHVGKADKKAAYKICRAKFRRTLSIKRDKSWAEF</sequence>
<dbReference type="OrthoDB" id="411871at2759"/>
<proteinExistence type="predicted"/>
<dbReference type="EMBL" id="BGPR01004665">
    <property type="protein sequence ID" value="GBN01998.1"/>
    <property type="molecule type" value="Genomic_DNA"/>
</dbReference>
<dbReference type="GO" id="GO:0003824">
    <property type="term" value="F:catalytic activity"/>
    <property type="evidence" value="ECO:0007669"/>
    <property type="project" value="InterPro"/>
</dbReference>
<evidence type="ECO:0000259" key="1">
    <source>
        <dbReference type="Pfam" id="PF14529"/>
    </source>
</evidence>
<dbReference type="Pfam" id="PF14529">
    <property type="entry name" value="Exo_endo_phos_2"/>
    <property type="match status" value="1"/>
</dbReference>
<dbReference type="AlphaFoldDB" id="A0A4Y2KI31"/>
<dbReference type="Proteomes" id="UP000499080">
    <property type="component" value="Unassembled WGS sequence"/>
</dbReference>
<evidence type="ECO:0000313" key="4">
    <source>
        <dbReference type="Proteomes" id="UP000499080"/>
    </source>
</evidence>
<accession>A0A4Y2KI31</accession>
<dbReference type="SUPFAM" id="SSF56219">
    <property type="entry name" value="DNase I-like"/>
    <property type="match status" value="1"/>
</dbReference>
<protein>
    <recommendedName>
        <fullName evidence="1">Endonuclease/exonuclease/phosphatase domain-containing protein</fullName>
    </recommendedName>
</protein>
<dbReference type="EMBL" id="BGPR01004666">
    <property type="protein sequence ID" value="GBN02015.1"/>
    <property type="molecule type" value="Genomic_DNA"/>
</dbReference>
<dbReference type="InterPro" id="IPR005135">
    <property type="entry name" value="Endo/exonuclease/phosphatase"/>
</dbReference>
<gene>
    <name evidence="2" type="ORF">AVEN_155905_1</name>
    <name evidence="3" type="ORF">AVEN_167813_1</name>
</gene>
<name>A0A4Y2KI31_ARAVE</name>
<dbReference type="InterPro" id="IPR036691">
    <property type="entry name" value="Endo/exonu/phosph_ase_sf"/>
</dbReference>
<comment type="caution">
    <text evidence="2">The sequence shown here is derived from an EMBL/GenBank/DDBJ whole genome shotgun (WGS) entry which is preliminary data.</text>
</comment>
<organism evidence="2 4">
    <name type="scientific">Araneus ventricosus</name>
    <name type="common">Orbweaver spider</name>
    <name type="synonym">Epeira ventricosa</name>
    <dbReference type="NCBI Taxonomy" id="182803"/>
    <lineage>
        <taxon>Eukaryota</taxon>
        <taxon>Metazoa</taxon>
        <taxon>Ecdysozoa</taxon>
        <taxon>Arthropoda</taxon>
        <taxon>Chelicerata</taxon>
        <taxon>Arachnida</taxon>
        <taxon>Araneae</taxon>
        <taxon>Araneomorphae</taxon>
        <taxon>Entelegynae</taxon>
        <taxon>Araneoidea</taxon>
        <taxon>Araneidae</taxon>
        <taxon>Araneus</taxon>
    </lineage>
</organism>